<keyword evidence="5" id="KW-1185">Reference proteome</keyword>
<dbReference type="Proteomes" id="UP000254601">
    <property type="component" value="Unassembled WGS sequence"/>
</dbReference>
<dbReference type="Gene3D" id="3.40.50.1820">
    <property type="entry name" value="alpha/beta hydrolase"/>
    <property type="match status" value="1"/>
</dbReference>
<dbReference type="RefSeq" id="WP_072576504.1">
    <property type="nucleotide sequence ID" value="NZ_LWHB01000078.1"/>
</dbReference>
<dbReference type="InterPro" id="IPR029058">
    <property type="entry name" value="AB_hydrolase_fold"/>
</dbReference>
<proteinExistence type="inferred from homology"/>
<name>A0A380MZT6_9GAMM</name>
<dbReference type="PANTHER" id="PTHR43798">
    <property type="entry name" value="MONOACYLGLYCEROL LIPASE"/>
    <property type="match status" value="1"/>
</dbReference>
<dbReference type="AlphaFoldDB" id="A0A380MZT6"/>
<dbReference type="GO" id="GO:0050357">
    <property type="term" value="F:tropinesterase activity"/>
    <property type="evidence" value="ECO:0007669"/>
    <property type="project" value="UniProtKB-EC"/>
</dbReference>
<gene>
    <name evidence="4" type="ORF">NCTC13337_02409</name>
</gene>
<dbReference type="InterPro" id="IPR000073">
    <property type="entry name" value="AB_hydrolase_1"/>
</dbReference>
<keyword evidence="2 4" id="KW-0378">Hydrolase</keyword>
<dbReference type="InterPro" id="IPR050266">
    <property type="entry name" value="AB_hydrolase_sf"/>
</dbReference>
<sequence>MSLKWKEIIVDLPHIRLAGIHYGEGRHSVLALHGWLDNAESFRPLAEKLCNDDVSIIALDFAGHGHSGHRPLGSGYHFSDYLRDILMAADLLGLGSLDLLCHSMGAAAGTLIAGAFPQRVARMICIELYGVGSISDHEPLPKRFRESLLSLDYVSARPAKAHLDFSALVKARLQAGEMLEESAKLLLSRNTSLTADGYRFLSDRRLRQWQPSLLSEAQMMSFIREITAPVLVIEGEDGFARQWKFLSPRYEETRDIEIMRLPGGHHLHMDDAANVAKTIQAFWENKPLTGLSQ</sequence>
<dbReference type="PANTHER" id="PTHR43798:SF14">
    <property type="entry name" value="SERINE HYDROLASE-LIKE PROTEIN DDB_G0286239"/>
    <property type="match status" value="1"/>
</dbReference>
<accession>A0A380MZT6</accession>
<comment type="similarity">
    <text evidence="1">Belongs to the AB hydrolase superfamily.</text>
</comment>
<dbReference type="Pfam" id="PF00561">
    <property type="entry name" value="Abhydrolase_1"/>
    <property type="match status" value="1"/>
</dbReference>
<evidence type="ECO:0000256" key="1">
    <source>
        <dbReference type="ARBA" id="ARBA00008645"/>
    </source>
</evidence>
<dbReference type="OrthoDB" id="149912at2"/>
<reference evidence="4 5" key="1">
    <citation type="submission" date="2018-06" db="EMBL/GenBank/DDBJ databases">
        <authorList>
            <consortium name="Pathogen Informatics"/>
            <person name="Doyle S."/>
        </authorList>
    </citation>
    <scope>NUCLEOTIDE SEQUENCE [LARGE SCALE GENOMIC DNA]</scope>
    <source>
        <strain evidence="4 5">NCTC13337</strain>
    </source>
</reference>
<evidence type="ECO:0000259" key="3">
    <source>
        <dbReference type="Pfam" id="PF00561"/>
    </source>
</evidence>
<evidence type="ECO:0000256" key="2">
    <source>
        <dbReference type="ARBA" id="ARBA00022801"/>
    </source>
</evidence>
<evidence type="ECO:0000313" key="5">
    <source>
        <dbReference type="Proteomes" id="UP000254601"/>
    </source>
</evidence>
<dbReference type="SUPFAM" id="SSF53474">
    <property type="entry name" value="alpha/beta-Hydrolases"/>
    <property type="match status" value="1"/>
</dbReference>
<dbReference type="GO" id="GO:0016020">
    <property type="term" value="C:membrane"/>
    <property type="evidence" value="ECO:0007669"/>
    <property type="project" value="TreeGrafter"/>
</dbReference>
<dbReference type="EC" id="3.1.1.10" evidence="4"/>
<feature type="domain" description="AB hydrolase-1" evidence="3">
    <location>
        <begin position="29"/>
        <end position="270"/>
    </location>
</feature>
<dbReference type="EMBL" id="UHIC01000001">
    <property type="protein sequence ID" value="SUO97393.1"/>
    <property type="molecule type" value="Genomic_DNA"/>
</dbReference>
<evidence type="ECO:0000313" key="4">
    <source>
        <dbReference type="EMBL" id="SUO97393.1"/>
    </source>
</evidence>
<protein>
    <submittedName>
        <fullName evidence="4">Tropinesterase</fullName>
        <ecNumber evidence="4">3.1.1.10</ecNumber>
    </submittedName>
</protein>
<organism evidence="4 5">
    <name type="scientific">Suttonella ornithocola</name>
    <dbReference type="NCBI Taxonomy" id="279832"/>
    <lineage>
        <taxon>Bacteria</taxon>
        <taxon>Pseudomonadati</taxon>
        <taxon>Pseudomonadota</taxon>
        <taxon>Gammaproteobacteria</taxon>
        <taxon>Cardiobacteriales</taxon>
        <taxon>Cardiobacteriaceae</taxon>
        <taxon>Suttonella</taxon>
    </lineage>
</organism>